<organism evidence="1 2">
    <name type="scientific">Xylophilus rhododendri</name>
    <dbReference type="NCBI Taxonomy" id="2697032"/>
    <lineage>
        <taxon>Bacteria</taxon>
        <taxon>Pseudomonadati</taxon>
        <taxon>Pseudomonadota</taxon>
        <taxon>Betaproteobacteria</taxon>
        <taxon>Burkholderiales</taxon>
        <taxon>Xylophilus</taxon>
    </lineage>
</organism>
<accession>A0A857J8P1</accession>
<dbReference type="EMBL" id="CP047650">
    <property type="protein sequence ID" value="QHI99145.1"/>
    <property type="molecule type" value="Genomic_DNA"/>
</dbReference>
<dbReference type="SUPFAM" id="SSF56059">
    <property type="entry name" value="Glutathione synthetase ATP-binding domain-like"/>
    <property type="match status" value="1"/>
</dbReference>
<reference evidence="1 2" key="1">
    <citation type="submission" date="2020-01" db="EMBL/GenBank/DDBJ databases">
        <title>Genome sequencing of strain KACC 21265.</title>
        <authorList>
            <person name="Heo J."/>
            <person name="Kim S.-J."/>
            <person name="Kim J.-S."/>
            <person name="Hong S.-B."/>
            <person name="Kwon S.-W."/>
        </authorList>
    </citation>
    <scope>NUCLEOTIDE SEQUENCE [LARGE SCALE GENOMIC DNA]</scope>
    <source>
        <strain evidence="1 2">KACC 21265</strain>
    </source>
</reference>
<evidence type="ECO:0000313" key="1">
    <source>
        <dbReference type="EMBL" id="QHI99145.1"/>
    </source>
</evidence>
<sequence>MRFVRNNFLHHVLAMRAAMQALGGEFLVTGDSVRALVRRGAVHWALHPQFHAEADGVAQYRAAPDEQTVAFAGWLPYRNKRWPAASDKLLFKAEVHKAGLPTPRWSQEAGDAPSPCLVKSTASSFGRGIGGPWAFASVAEQPLQPGQFYEKFVRGESLKIWYLNTQAVAVEREATPTIVGDGRSTLGQLMAERLGLSVRIAADECTAMTQRSLELFALAGRTIDTVLPEGERQAADFRYGSPFLLGRDYKLVSLAREPWFGDGLLQQAGHFFDTLIPAPIRPLTVYTVDAVREQDGRIWFLEMNSNPAVHPLVYGPMLAAMVPGTESQARLLNPQPQHESIN</sequence>
<evidence type="ECO:0000313" key="2">
    <source>
        <dbReference type="Proteomes" id="UP000464787"/>
    </source>
</evidence>
<name>A0A857J8P1_9BURK</name>
<proteinExistence type="predicted"/>
<dbReference type="KEGG" id="xyk:GT347_14810"/>
<protein>
    <recommendedName>
        <fullName evidence="3">ATP-grasp domain-containing protein</fullName>
    </recommendedName>
</protein>
<keyword evidence="2" id="KW-1185">Reference proteome</keyword>
<dbReference type="AlphaFoldDB" id="A0A857J8P1"/>
<gene>
    <name evidence="1" type="ORF">GT347_14810</name>
</gene>
<dbReference type="RefSeq" id="WP_160552926.1">
    <property type="nucleotide sequence ID" value="NZ_CP047650.1"/>
</dbReference>
<dbReference type="Proteomes" id="UP000464787">
    <property type="component" value="Chromosome"/>
</dbReference>
<evidence type="ECO:0008006" key="3">
    <source>
        <dbReference type="Google" id="ProtNLM"/>
    </source>
</evidence>